<reference evidence="10 11" key="1">
    <citation type="journal article" date="2017" name="Mol. Biol. Evol.">
        <title>The 4-celled Tetrabaena socialis nuclear genome reveals the essential components for genetic control of cell number at the origin of multicellularity in the volvocine lineage.</title>
        <authorList>
            <person name="Featherston J."/>
            <person name="Arakaki Y."/>
            <person name="Hanschen E.R."/>
            <person name="Ferris P.J."/>
            <person name="Michod R.E."/>
            <person name="Olson B.J.S.C."/>
            <person name="Nozaki H."/>
            <person name="Durand P.M."/>
        </authorList>
    </citation>
    <scope>NUCLEOTIDE SEQUENCE [LARGE SCALE GENOMIC DNA]</scope>
    <source>
        <strain evidence="10 11">NIES-571</strain>
    </source>
</reference>
<evidence type="ECO:0000256" key="7">
    <source>
        <dbReference type="ARBA" id="ARBA00023118"/>
    </source>
</evidence>
<dbReference type="SFLD" id="SFLDG01067">
    <property type="entry name" value="SPASM/twitch_domain_containing"/>
    <property type="match status" value="1"/>
</dbReference>
<feature type="region of interest" description="Disordered" evidence="8">
    <location>
        <begin position="25"/>
        <end position="48"/>
    </location>
</feature>
<dbReference type="Proteomes" id="UP000236333">
    <property type="component" value="Unassembled WGS sequence"/>
</dbReference>
<dbReference type="AlphaFoldDB" id="A0A2J7ZU88"/>
<dbReference type="GO" id="GO:0046872">
    <property type="term" value="F:metal ion binding"/>
    <property type="evidence" value="ECO:0007669"/>
    <property type="project" value="UniProtKB-KW"/>
</dbReference>
<dbReference type="SUPFAM" id="SSF51316">
    <property type="entry name" value="Mss4-like"/>
    <property type="match status" value="1"/>
</dbReference>
<evidence type="ECO:0000256" key="6">
    <source>
        <dbReference type="ARBA" id="ARBA00023014"/>
    </source>
</evidence>
<feature type="domain" description="Radical SAM core" evidence="9">
    <location>
        <begin position="62"/>
        <end position="151"/>
    </location>
</feature>
<evidence type="ECO:0000313" key="10">
    <source>
        <dbReference type="EMBL" id="PNH03843.1"/>
    </source>
</evidence>
<gene>
    <name evidence="10" type="ORF">TSOC_010071</name>
</gene>
<protein>
    <submittedName>
        <fullName evidence="10">Radical S-adenosyl methionine domain-containing protein 2</fullName>
    </submittedName>
</protein>
<dbReference type="Pfam" id="PF04055">
    <property type="entry name" value="Radical_SAM"/>
    <property type="match status" value="1"/>
</dbReference>
<accession>A0A2J7ZU88</accession>
<evidence type="ECO:0000313" key="11">
    <source>
        <dbReference type="Proteomes" id="UP000236333"/>
    </source>
</evidence>
<evidence type="ECO:0000256" key="2">
    <source>
        <dbReference type="ARBA" id="ARBA00022485"/>
    </source>
</evidence>
<dbReference type="PANTHER" id="PTHR21339:SF0">
    <property type="entry name" value="S-ADENOSYLMETHIONINE-DEPENDENT NUCLEOTIDE DEHYDRATASE RSAD2"/>
    <property type="match status" value="1"/>
</dbReference>
<dbReference type="GO" id="GO:0003824">
    <property type="term" value="F:catalytic activity"/>
    <property type="evidence" value="ECO:0007669"/>
    <property type="project" value="InterPro"/>
</dbReference>
<dbReference type="InterPro" id="IPR051196">
    <property type="entry name" value="RSAD2/Viperin_antiviral"/>
</dbReference>
<dbReference type="SFLD" id="SFLDS00029">
    <property type="entry name" value="Radical_SAM"/>
    <property type="match status" value="1"/>
</dbReference>
<dbReference type="SUPFAM" id="SSF102114">
    <property type="entry name" value="Radical SAM enzymes"/>
    <property type="match status" value="1"/>
</dbReference>
<evidence type="ECO:0000256" key="8">
    <source>
        <dbReference type="SAM" id="MobiDB-lite"/>
    </source>
</evidence>
<keyword evidence="3" id="KW-0949">S-adenosyl-L-methionine</keyword>
<keyword evidence="4" id="KW-0479">Metal-binding</keyword>
<dbReference type="InterPro" id="IPR058240">
    <property type="entry name" value="rSAM_sf"/>
</dbReference>
<feature type="compositionally biased region" description="Low complexity" evidence="8">
    <location>
        <begin position="27"/>
        <end position="40"/>
    </location>
</feature>
<dbReference type="InterPro" id="IPR007197">
    <property type="entry name" value="rSAM"/>
</dbReference>
<evidence type="ECO:0000256" key="5">
    <source>
        <dbReference type="ARBA" id="ARBA00023004"/>
    </source>
</evidence>
<keyword evidence="7" id="KW-0051">Antiviral defense</keyword>
<proteinExistence type="predicted"/>
<dbReference type="InterPro" id="IPR011057">
    <property type="entry name" value="Mss4-like_sf"/>
</dbReference>
<keyword evidence="5" id="KW-0408">Iron</keyword>
<dbReference type="EMBL" id="PGGS01000456">
    <property type="protein sequence ID" value="PNH03843.1"/>
    <property type="molecule type" value="Genomic_DNA"/>
</dbReference>
<keyword evidence="2" id="KW-0004">4Fe-4S</keyword>
<evidence type="ECO:0000256" key="3">
    <source>
        <dbReference type="ARBA" id="ARBA00022691"/>
    </source>
</evidence>
<name>A0A2J7ZU88_9CHLO</name>
<dbReference type="Gene3D" id="2.170.150.20">
    <property type="entry name" value="Peptide methionine sulfoxide reductase"/>
    <property type="match status" value="1"/>
</dbReference>
<dbReference type="OrthoDB" id="549750at2759"/>
<comment type="caution">
    <text evidence="10">The sequence shown here is derived from an EMBL/GenBank/DDBJ whole genome shotgun (WGS) entry which is preliminary data.</text>
</comment>
<dbReference type="InterPro" id="IPR013785">
    <property type="entry name" value="Aldolase_TIM"/>
</dbReference>
<dbReference type="GO" id="GO:0051539">
    <property type="term" value="F:4 iron, 4 sulfur cluster binding"/>
    <property type="evidence" value="ECO:0007669"/>
    <property type="project" value="UniProtKB-KW"/>
</dbReference>
<dbReference type="GO" id="GO:0051607">
    <property type="term" value="P:defense response to virus"/>
    <property type="evidence" value="ECO:0007669"/>
    <property type="project" value="UniProtKB-KW"/>
</dbReference>
<sequence>MHAQRPPSGTHWCKRRAPAGTLLRGVARPPASSSPQPRAAGLRSGEAASRPLPPTVNWHLEPRCNYQCKFCFATFSDIAPGEVVRDAELLLAVPALLAAAGVNKITFVGGEPFLHPLIEPLLVAAKCAGLVTSAVTNGSLLDEARLERLRAGPAYSGSGPAPTGKRYCINAAVLKFVPAGEQPPPDSRPVQE</sequence>
<dbReference type="PANTHER" id="PTHR21339">
    <property type="entry name" value="RADICAL S-ADENOSYL METHIONINE DOMAIN-CONTAINING PROTEIN 2"/>
    <property type="match status" value="1"/>
</dbReference>
<evidence type="ECO:0000256" key="4">
    <source>
        <dbReference type="ARBA" id="ARBA00022723"/>
    </source>
</evidence>
<evidence type="ECO:0000259" key="9">
    <source>
        <dbReference type="Pfam" id="PF04055"/>
    </source>
</evidence>
<dbReference type="Gene3D" id="3.20.20.70">
    <property type="entry name" value="Aldolase class I"/>
    <property type="match status" value="1"/>
</dbReference>
<keyword evidence="6" id="KW-0411">Iron-sulfur</keyword>
<comment type="cofactor">
    <cofactor evidence="1">
        <name>[4Fe-4S] cluster</name>
        <dbReference type="ChEBI" id="CHEBI:49883"/>
    </cofactor>
</comment>
<evidence type="ECO:0000256" key="1">
    <source>
        <dbReference type="ARBA" id="ARBA00001966"/>
    </source>
</evidence>
<dbReference type="CDD" id="cd01335">
    <property type="entry name" value="Radical_SAM"/>
    <property type="match status" value="1"/>
</dbReference>
<keyword evidence="11" id="KW-1185">Reference proteome</keyword>
<organism evidence="10 11">
    <name type="scientific">Tetrabaena socialis</name>
    <dbReference type="NCBI Taxonomy" id="47790"/>
    <lineage>
        <taxon>Eukaryota</taxon>
        <taxon>Viridiplantae</taxon>
        <taxon>Chlorophyta</taxon>
        <taxon>core chlorophytes</taxon>
        <taxon>Chlorophyceae</taxon>
        <taxon>CS clade</taxon>
        <taxon>Chlamydomonadales</taxon>
        <taxon>Tetrabaenaceae</taxon>
        <taxon>Tetrabaena</taxon>
    </lineage>
</organism>